<dbReference type="EMBL" id="JAEDAE010000011">
    <property type="protein sequence ID" value="MBH8560157.1"/>
    <property type="molecule type" value="Genomic_DNA"/>
</dbReference>
<proteinExistence type="predicted"/>
<reference evidence="4 5" key="1">
    <citation type="submission" date="2020-12" db="EMBL/GenBank/DDBJ databases">
        <title>Hymenobacter sp.</title>
        <authorList>
            <person name="Kim M.K."/>
        </authorList>
    </citation>
    <scope>NUCLEOTIDE SEQUENCE [LARGE SCALE GENOMIC DNA]</scope>
    <source>
        <strain evidence="4 5">BT442</strain>
    </source>
</reference>
<dbReference type="InterPro" id="IPR001466">
    <property type="entry name" value="Beta-lactam-related"/>
</dbReference>
<dbReference type="Gene3D" id="3.40.710.10">
    <property type="entry name" value="DD-peptidase/beta-lactamase superfamily"/>
    <property type="match status" value="1"/>
</dbReference>
<name>A0ABS0QCK4_9BACT</name>
<dbReference type="GO" id="GO:0016787">
    <property type="term" value="F:hydrolase activity"/>
    <property type="evidence" value="ECO:0007669"/>
    <property type="project" value="UniProtKB-KW"/>
</dbReference>
<dbReference type="SUPFAM" id="SSF56601">
    <property type="entry name" value="beta-lactamase/transpeptidase-like"/>
    <property type="match status" value="1"/>
</dbReference>
<feature type="domain" description="Peptidase S12 Pab87-related C-terminal" evidence="3">
    <location>
        <begin position="422"/>
        <end position="506"/>
    </location>
</feature>
<dbReference type="Gene3D" id="2.40.128.600">
    <property type="match status" value="1"/>
</dbReference>
<protein>
    <submittedName>
        <fullName evidence="4">Serine hydrolase</fullName>
    </submittedName>
</protein>
<gene>
    <name evidence="4" type="ORF">I7X13_18995</name>
</gene>
<dbReference type="Proteomes" id="UP000625631">
    <property type="component" value="Unassembled WGS sequence"/>
</dbReference>
<dbReference type="InterPro" id="IPR050491">
    <property type="entry name" value="AmpC-like"/>
</dbReference>
<keyword evidence="1" id="KW-0732">Signal</keyword>
<dbReference type="PANTHER" id="PTHR46825:SF15">
    <property type="entry name" value="BETA-LACTAMASE-RELATED DOMAIN-CONTAINING PROTEIN"/>
    <property type="match status" value="1"/>
</dbReference>
<keyword evidence="4" id="KW-0378">Hydrolase</keyword>
<evidence type="ECO:0000313" key="4">
    <source>
        <dbReference type="EMBL" id="MBH8560157.1"/>
    </source>
</evidence>
<evidence type="ECO:0000313" key="5">
    <source>
        <dbReference type="Proteomes" id="UP000625631"/>
    </source>
</evidence>
<dbReference type="InterPro" id="IPR021860">
    <property type="entry name" value="Peptidase_S12_Pab87-rel_C"/>
</dbReference>
<evidence type="ECO:0000259" key="2">
    <source>
        <dbReference type="Pfam" id="PF00144"/>
    </source>
</evidence>
<keyword evidence="5" id="KW-1185">Reference proteome</keyword>
<dbReference type="RefSeq" id="WP_198076695.1">
    <property type="nucleotide sequence ID" value="NZ_JAEDAE010000011.1"/>
</dbReference>
<sequence>MRFSVFMAALASAAAFVSPAHAQTAGHGSSTAVGNAFVRDSLASYVQRGLKLWNIPGLAVTVVKDGQVVVSQGFGVKAVGKPEPVDGNTLFLIASNSKLFTGTAISQLVEEKKLKLDDPVRQYLPDFRLYDSVSTRLVTIRDVLGHHMGTKTFQGDFTFWDSNLSRAEILQKVRYLKPTGLFRQQYGYSNYGFLTAGEIIPVATGGTTWQDFVQQRILTPLGMANTYPSTAGASQRANIALPYTTAFGPLTRVPFDEVDNFGPAAGLVSNVNDLGHWLRFQLDSGKYNGQRIMSWTTLRRTREGNTLMSSNKSPIYPSHFRTYGLGVTSADYNGRQIYWHTGGANGFVTNVCFVPEEGLGIAVLTNQDNQSFFEALRYQLLDAYLGVPYVDRSRQSYGFAKAGNAETAKSVADLAARVAKKNKLARPLKDYAGTYTHPVYGTITVEPKGKQLLVRFSHHPALTTTLDYMDGDTFRSTFSNAAYGIFAAPFTVENGQVKTLEIRVNDGLEQDPYVFAKQ</sequence>
<evidence type="ECO:0000256" key="1">
    <source>
        <dbReference type="SAM" id="SignalP"/>
    </source>
</evidence>
<organism evidence="4 5">
    <name type="scientific">Hymenobacter negativus</name>
    <dbReference type="NCBI Taxonomy" id="2795026"/>
    <lineage>
        <taxon>Bacteria</taxon>
        <taxon>Pseudomonadati</taxon>
        <taxon>Bacteroidota</taxon>
        <taxon>Cytophagia</taxon>
        <taxon>Cytophagales</taxon>
        <taxon>Hymenobacteraceae</taxon>
        <taxon>Hymenobacter</taxon>
    </lineage>
</organism>
<dbReference type="InterPro" id="IPR012338">
    <property type="entry name" value="Beta-lactam/transpept-like"/>
</dbReference>
<dbReference type="PANTHER" id="PTHR46825">
    <property type="entry name" value="D-ALANYL-D-ALANINE-CARBOXYPEPTIDASE/ENDOPEPTIDASE AMPH"/>
    <property type="match status" value="1"/>
</dbReference>
<comment type="caution">
    <text evidence="4">The sequence shown here is derived from an EMBL/GenBank/DDBJ whole genome shotgun (WGS) entry which is preliminary data.</text>
</comment>
<feature type="domain" description="Beta-lactamase-related" evidence="2">
    <location>
        <begin position="51"/>
        <end position="380"/>
    </location>
</feature>
<dbReference type="Pfam" id="PF11954">
    <property type="entry name" value="DUF3471"/>
    <property type="match status" value="1"/>
</dbReference>
<dbReference type="Pfam" id="PF00144">
    <property type="entry name" value="Beta-lactamase"/>
    <property type="match status" value="1"/>
</dbReference>
<feature type="signal peptide" evidence="1">
    <location>
        <begin position="1"/>
        <end position="22"/>
    </location>
</feature>
<accession>A0ABS0QCK4</accession>
<feature type="chain" id="PRO_5046226984" evidence="1">
    <location>
        <begin position="23"/>
        <end position="518"/>
    </location>
</feature>
<evidence type="ECO:0000259" key="3">
    <source>
        <dbReference type="Pfam" id="PF11954"/>
    </source>
</evidence>